<accession>A0A844ZVB6</accession>
<protein>
    <submittedName>
        <fullName evidence="2">Uncharacterized protein</fullName>
    </submittedName>
</protein>
<evidence type="ECO:0000256" key="1">
    <source>
        <dbReference type="SAM" id="SignalP"/>
    </source>
</evidence>
<name>A0A844ZVB6_9SPHN</name>
<sequence>MSGHGTPEASNLLPKAATTAAFAAALLAFGTTPVFAQESDEKQDDAYIAGLKACQSISEAAERLACYDAAVGKVVEASDEGEVQIVDREQAKKTRRSLFGFSLPDLGIFGGDDDDELFESTITSVAISGRNTVLITIEDGDAVWRIPGAKQRTMNAKPGDKVVFKEASLGSYFIRINGQIGVKGRRIR</sequence>
<gene>
    <name evidence="2" type="ORF">GRI41_01460</name>
</gene>
<evidence type="ECO:0000313" key="2">
    <source>
        <dbReference type="EMBL" id="MXO89479.1"/>
    </source>
</evidence>
<feature type="signal peptide" evidence="1">
    <location>
        <begin position="1"/>
        <end position="36"/>
    </location>
</feature>
<dbReference type="OrthoDB" id="7596780at2"/>
<dbReference type="RefSeq" id="WP_160602874.1">
    <property type="nucleotide sequence ID" value="NZ_WTYX01000001.1"/>
</dbReference>
<proteinExistence type="predicted"/>
<keyword evidence="3" id="KW-1185">Reference proteome</keyword>
<reference evidence="2 3" key="1">
    <citation type="submission" date="2019-12" db="EMBL/GenBank/DDBJ databases">
        <title>Genomic-based taxomic classification of the family Erythrobacteraceae.</title>
        <authorList>
            <person name="Xu L."/>
        </authorList>
    </citation>
    <scope>NUCLEOTIDE SEQUENCE [LARGE SCALE GENOMIC DNA]</scope>
    <source>
        <strain evidence="2 3">KCTC 52763</strain>
    </source>
</reference>
<dbReference type="AlphaFoldDB" id="A0A844ZVB6"/>
<feature type="chain" id="PRO_5032683797" evidence="1">
    <location>
        <begin position="37"/>
        <end position="188"/>
    </location>
</feature>
<dbReference type="EMBL" id="WTYX01000001">
    <property type="protein sequence ID" value="MXO89479.1"/>
    <property type="molecule type" value="Genomic_DNA"/>
</dbReference>
<organism evidence="2 3">
    <name type="scientific">Pontixanthobacter aquaemixtae</name>
    <dbReference type="NCBI Taxonomy" id="1958940"/>
    <lineage>
        <taxon>Bacteria</taxon>
        <taxon>Pseudomonadati</taxon>
        <taxon>Pseudomonadota</taxon>
        <taxon>Alphaproteobacteria</taxon>
        <taxon>Sphingomonadales</taxon>
        <taxon>Erythrobacteraceae</taxon>
        <taxon>Pontixanthobacter</taxon>
    </lineage>
</organism>
<dbReference type="Proteomes" id="UP000442714">
    <property type="component" value="Unassembled WGS sequence"/>
</dbReference>
<keyword evidence="1" id="KW-0732">Signal</keyword>
<evidence type="ECO:0000313" key="3">
    <source>
        <dbReference type="Proteomes" id="UP000442714"/>
    </source>
</evidence>
<comment type="caution">
    <text evidence="2">The sequence shown here is derived from an EMBL/GenBank/DDBJ whole genome shotgun (WGS) entry which is preliminary data.</text>
</comment>